<keyword evidence="1" id="KW-0808">Transferase</keyword>
<dbReference type="InterPro" id="IPR016181">
    <property type="entry name" value="Acyl_CoA_acyltransferase"/>
</dbReference>
<dbReference type="Gene3D" id="3.40.630.30">
    <property type="match status" value="1"/>
</dbReference>
<gene>
    <name evidence="5" type="ORF">FNK824_LOCUS35944</name>
    <name evidence="4" type="ORF">SEV965_LOCUS38051</name>
</gene>
<evidence type="ECO:0000313" key="4">
    <source>
        <dbReference type="EMBL" id="CAF1539681.1"/>
    </source>
</evidence>
<keyword evidence="2" id="KW-0012">Acyltransferase</keyword>
<dbReference type="Proteomes" id="UP000663874">
    <property type="component" value="Unassembled WGS sequence"/>
</dbReference>
<dbReference type="PANTHER" id="PTHR43420">
    <property type="entry name" value="ACETYLTRANSFERASE"/>
    <property type="match status" value="1"/>
</dbReference>
<reference evidence="4" key="1">
    <citation type="submission" date="2021-02" db="EMBL/GenBank/DDBJ databases">
        <authorList>
            <person name="Nowell W R."/>
        </authorList>
    </citation>
    <scope>NUCLEOTIDE SEQUENCE</scope>
</reference>
<dbReference type="InterPro" id="IPR050680">
    <property type="entry name" value="YpeA/RimI_acetyltransf"/>
</dbReference>
<proteinExistence type="predicted"/>
<organism evidence="4 6">
    <name type="scientific">Rotaria sordida</name>
    <dbReference type="NCBI Taxonomy" id="392033"/>
    <lineage>
        <taxon>Eukaryota</taxon>
        <taxon>Metazoa</taxon>
        <taxon>Spiralia</taxon>
        <taxon>Gnathifera</taxon>
        <taxon>Rotifera</taxon>
        <taxon>Eurotatoria</taxon>
        <taxon>Bdelloidea</taxon>
        <taxon>Philodinida</taxon>
        <taxon>Philodinidae</taxon>
        <taxon>Rotaria</taxon>
    </lineage>
</organism>
<protein>
    <recommendedName>
        <fullName evidence="3">N-acetyltransferase domain-containing protein</fullName>
    </recommendedName>
</protein>
<comment type="caution">
    <text evidence="4">The sequence shown here is derived from an EMBL/GenBank/DDBJ whole genome shotgun (WGS) entry which is preliminary data.</text>
</comment>
<sequence>MENKFVFRRAHLNDIDSLSKLCEQTYREAFVEVFSINYPEKDPNSYLRSSASPEWFSEKILDQTRAVWVIEDKTNGELVAYAVAGPADQKDIPHDDLCSNVDGAIHCFFVRRDYQSHGFGKKLMNIILPWVEEHHPNKPIWLNVWSRNLKAQRFYTHYGFIKVGEAEFSMGEWKDHDFIMKRQPNHSV</sequence>
<dbReference type="Proteomes" id="UP000663889">
    <property type="component" value="Unassembled WGS sequence"/>
</dbReference>
<evidence type="ECO:0000259" key="3">
    <source>
        <dbReference type="PROSITE" id="PS51186"/>
    </source>
</evidence>
<feature type="domain" description="N-acetyltransferase" evidence="3">
    <location>
        <begin position="5"/>
        <end position="185"/>
    </location>
</feature>
<dbReference type="AlphaFoldDB" id="A0A815W6R2"/>
<evidence type="ECO:0000256" key="1">
    <source>
        <dbReference type="ARBA" id="ARBA00022679"/>
    </source>
</evidence>
<dbReference type="Pfam" id="PF00583">
    <property type="entry name" value="Acetyltransf_1"/>
    <property type="match status" value="1"/>
</dbReference>
<dbReference type="SUPFAM" id="SSF55729">
    <property type="entry name" value="Acyl-CoA N-acyltransferases (Nat)"/>
    <property type="match status" value="1"/>
</dbReference>
<dbReference type="EMBL" id="CAJOBE010015900">
    <property type="protein sequence ID" value="CAF4194786.1"/>
    <property type="molecule type" value="Genomic_DNA"/>
</dbReference>
<dbReference type="CDD" id="cd04301">
    <property type="entry name" value="NAT_SF"/>
    <property type="match status" value="1"/>
</dbReference>
<dbReference type="PROSITE" id="PS51186">
    <property type="entry name" value="GNAT"/>
    <property type="match status" value="1"/>
</dbReference>
<evidence type="ECO:0000313" key="6">
    <source>
        <dbReference type="Proteomes" id="UP000663889"/>
    </source>
</evidence>
<name>A0A815W6R2_9BILA</name>
<dbReference type="GO" id="GO:0016747">
    <property type="term" value="F:acyltransferase activity, transferring groups other than amino-acyl groups"/>
    <property type="evidence" value="ECO:0007669"/>
    <property type="project" value="InterPro"/>
</dbReference>
<evidence type="ECO:0000313" key="5">
    <source>
        <dbReference type="EMBL" id="CAF4194786.1"/>
    </source>
</evidence>
<dbReference type="PANTHER" id="PTHR43420:SF12">
    <property type="entry name" value="N-ACETYLTRANSFERASE DOMAIN-CONTAINING PROTEIN"/>
    <property type="match status" value="1"/>
</dbReference>
<evidence type="ECO:0000256" key="2">
    <source>
        <dbReference type="ARBA" id="ARBA00023315"/>
    </source>
</evidence>
<dbReference type="EMBL" id="CAJNOU010008651">
    <property type="protein sequence ID" value="CAF1539681.1"/>
    <property type="molecule type" value="Genomic_DNA"/>
</dbReference>
<accession>A0A815W6R2</accession>
<dbReference type="InterPro" id="IPR000182">
    <property type="entry name" value="GNAT_dom"/>
</dbReference>